<name>A0A5C6ETU0_9BACT</name>
<proteinExistence type="predicted"/>
<keyword evidence="3" id="KW-1185">Reference proteome</keyword>
<protein>
    <submittedName>
        <fullName evidence="2">Uncharacterized protein</fullName>
    </submittedName>
</protein>
<reference evidence="2 3" key="1">
    <citation type="submission" date="2019-02" db="EMBL/GenBank/DDBJ databases">
        <title>Deep-cultivation of Planctomycetes and their phenomic and genomic characterization uncovers novel biology.</title>
        <authorList>
            <person name="Wiegand S."/>
            <person name="Jogler M."/>
            <person name="Boedeker C."/>
            <person name="Pinto D."/>
            <person name="Vollmers J."/>
            <person name="Rivas-Marin E."/>
            <person name="Kohn T."/>
            <person name="Peeters S.H."/>
            <person name="Heuer A."/>
            <person name="Rast P."/>
            <person name="Oberbeckmann S."/>
            <person name="Bunk B."/>
            <person name="Jeske O."/>
            <person name="Meyerdierks A."/>
            <person name="Storesund J.E."/>
            <person name="Kallscheuer N."/>
            <person name="Luecker S."/>
            <person name="Lage O.M."/>
            <person name="Pohl T."/>
            <person name="Merkel B.J."/>
            <person name="Hornburger P."/>
            <person name="Mueller R.-W."/>
            <person name="Bruemmer F."/>
            <person name="Labrenz M."/>
            <person name="Spormann A.M."/>
            <person name="Op Den Camp H."/>
            <person name="Overmann J."/>
            <person name="Amann R."/>
            <person name="Jetten M.S.M."/>
            <person name="Mascher T."/>
            <person name="Medema M.H."/>
            <person name="Devos D.P."/>
            <person name="Kaster A.-K."/>
            <person name="Ovreas L."/>
            <person name="Rohde M."/>
            <person name="Galperin M.Y."/>
            <person name="Jogler C."/>
        </authorList>
    </citation>
    <scope>NUCLEOTIDE SEQUENCE [LARGE SCALE GENOMIC DNA]</scope>
    <source>
        <strain evidence="2 3">Poly51</strain>
    </source>
</reference>
<evidence type="ECO:0000256" key="1">
    <source>
        <dbReference type="SAM" id="MobiDB-lite"/>
    </source>
</evidence>
<comment type="caution">
    <text evidence="2">The sequence shown here is derived from an EMBL/GenBank/DDBJ whole genome shotgun (WGS) entry which is preliminary data.</text>
</comment>
<accession>A0A5C6ETU0</accession>
<gene>
    <name evidence="2" type="ORF">Poly51_40540</name>
</gene>
<sequence length="90" mass="10009">MLGDAELPNRVPTRLGRKSRTQDRTIVGHALMPTNSVVVSCDKRITQRPVNEAGAMHARVRESPKRIIGISDKVRCTNDVITIRENFAAD</sequence>
<dbReference type="EMBL" id="SJPW01000005">
    <property type="protein sequence ID" value="TWU50761.1"/>
    <property type="molecule type" value="Genomic_DNA"/>
</dbReference>
<dbReference type="Proteomes" id="UP000318288">
    <property type="component" value="Unassembled WGS sequence"/>
</dbReference>
<evidence type="ECO:0000313" key="2">
    <source>
        <dbReference type="EMBL" id="TWU50761.1"/>
    </source>
</evidence>
<organism evidence="2 3">
    <name type="scientific">Rubripirellula tenax</name>
    <dbReference type="NCBI Taxonomy" id="2528015"/>
    <lineage>
        <taxon>Bacteria</taxon>
        <taxon>Pseudomonadati</taxon>
        <taxon>Planctomycetota</taxon>
        <taxon>Planctomycetia</taxon>
        <taxon>Pirellulales</taxon>
        <taxon>Pirellulaceae</taxon>
        <taxon>Rubripirellula</taxon>
    </lineage>
</organism>
<evidence type="ECO:0000313" key="3">
    <source>
        <dbReference type="Proteomes" id="UP000318288"/>
    </source>
</evidence>
<dbReference type="AlphaFoldDB" id="A0A5C6ETU0"/>
<feature type="region of interest" description="Disordered" evidence="1">
    <location>
        <begin position="1"/>
        <end position="21"/>
    </location>
</feature>